<organism evidence="1 2">
    <name type="scientific">Paenibacillus plantiphilus</name>
    <dbReference type="NCBI Taxonomy" id="2905650"/>
    <lineage>
        <taxon>Bacteria</taxon>
        <taxon>Bacillati</taxon>
        <taxon>Bacillota</taxon>
        <taxon>Bacilli</taxon>
        <taxon>Bacillales</taxon>
        <taxon>Paenibacillaceae</taxon>
        <taxon>Paenibacillus</taxon>
    </lineage>
</organism>
<comment type="caution">
    <text evidence="1">The sequence shown here is derived from an EMBL/GenBank/DDBJ whole genome shotgun (WGS) entry which is preliminary data.</text>
</comment>
<gene>
    <name evidence="1" type="ORF">PAECIP111893_01297</name>
</gene>
<name>A0ABM9SFG3_9BACL</name>
<dbReference type="PANTHER" id="PTHR38479">
    <property type="entry name" value="LMO0824 PROTEIN"/>
    <property type="match status" value="1"/>
</dbReference>
<evidence type="ECO:0000313" key="2">
    <source>
        <dbReference type="Proteomes" id="UP000838686"/>
    </source>
</evidence>
<evidence type="ECO:0000313" key="1">
    <source>
        <dbReference type="EMBL" id="CAH1199291.1"/>
    </source>
</evidence>
<dbReference type="PANTHER" id="PTHR38479:SF2">
    <property type="entry name" value="WINGED HELIX DNA-BINDING DOMAIN-CONTAINING PROTEIN"/>
    <property type="match status" value="1"/>
</dbReference>
<dbReference type="RefSeq" id="WP_236339647.1">
    <property type="nucleotide sequence ID" value="NZ_CAKMMF010000005.1"/>
</dbReference>
<dbReference type="Pfam" id="PF06224">
    <property type="entry name" value="AlkZ-like"/>
    <property type="match status" value="1"/>
</dbReference>
<reference evidence="1" key="1">
    <citation type="submission" date="2022-01" db="EMBL/GenBank/DDBJ databases">
        <authorList>
            <person name="Criscuolo A."/>
        </authorList>
    </citation>
    <scope>NUCLEOTIDE SEQUENCE</scope>
    <source>
        <strain evidence="1">CIP111893</strain>
    </source>
</reference>
<dbReference type="Proteomes" id="UP000838686">
    <property type="component" value="Unassembled WGS sequence"/>
</dbReference>
<keyword evidence="2" id="KW-1185">Reference proteome</keyword>
<proteinExistence type="predicted"/>
<dbReference type="InterPro" id="IPR009351">
    <property type="entry name" value="AlkZ-like"/>
</dbReference>
<evidence type="ECO:0008006" key="3">
    <source>
        <dbReference type="Google" id="ProtNLM"/>
    </source>
</evidence>
<protein>
    <recommendedName>
        <fullName evidence="3">Winged helix DNA-binding domain-containing protein</fullName>
    </recommendedName>
</protein>
<accession>A0ABM9SFG3</accession>
<sequence>MPIEKVLRSRALNRALLERQCLLRRSSLTALELIERLVGIQSQTPNPPYFALWSRLTDFSQDELAELIIDRQAVRIALMRSTIHLVTASDCLSLRPLLHAVQTRALNGAYGKQLAGLDVQAIAEAGRALVEEYPRTYNELGTLLQKQWTNCSTEALAGVVRTEVPLVQVPPRGLWGVSGQAVHTSSEAWLGQPLEDGYTVDKLILRYLGAFGPATVKDMQVWSGLTRLREAVDRLLQLQQLRSFKDENENELLDLPDAPLPDPDIPAPPRFLGEFDNMLLSYGDRTRIMADHYRPRVFTRNGIIRAAVLIDGYVRGIWKIERQRSAAVLTIELFEPLARQDRVALQEEGERLLRFAATDAESHDIQLIQAFG</sequence>
<dbReference type="EMBL" id="CAKMMF010000005">
    <property type="protein sequence ID" value="CAH1199291.1"/>
    <property type="molecule type" value="Genomic_DNA"/>
</dbReference>